<keyword evidence="4" id="KW-0413">Isomerase</keyword>
<dbReference type="RefSeq" id="WP_009596610.1">
    <property type="nucleotide sequence ID" value="NZ_DAIRHV010000017.1"/>
</dbReference>
<comment type="catalytic activity">
    <reaction evidence="1 4">
        <text>[protein]-peptidylproline (omega=180) = [protein]-peptidylproline (omega=0)</text>
        <dbReference type="Rhea" id="RHEA:16237"/>
        <dbReference type="Rhea" id="RHEA-COMP:10747"/>
        <dbReference type="Rhea" id="RHEA-COMP:10748"/>
        <dbReference type="ChEBI" id="CHEBI:83833"/>
        <dbReference type="ChEBI" id="CHEBI:83834"/>
        <dbReference type="EC" id="5.2.1.8"/>
    </reaction>
</comment>
<feature type="domain" description="PPIase FKBP-type" evidence="6">
    <location>
        <begin position="352"/>
        <end position="434"/>
    </location>
</feature>
<evidence type="ECO:0000256" key="3">
    <source>
        <dbReference type="ARBA" id="ARBA00023110"/>
    </source>
</evidence>
<evidence type="ECO:0000313" key="7">
    <source>
        <dbReference type="EMBL" id="KAA3158936.1"/>
    </source>
</evidence>
<dbReference type="SUPFAM" id="SSF54534">
    <property type="entry name" value="FKBP-like"/>
    <property type="match status" value="1"/>
</dbReference>
<evidence type="ECO:0000256" key="5">
    <source>
        <dbReference type="SAM" id="SignalP"/>
    </source>
</evidence>
<dbReference type="Gene3D" id="3.10.50.40">
    <property type="match status" value="1"/>
</dbReference>
<evidence type="ECO:0000256" key="2">
    <source>
        <dbReference type="ARBA" id="ARBA00013194"/>
    </source>
</evidence>
<dbReference type="PROSITE" id="PS50059">
    <property type="entry name" value="FKBP_PPIASE"/>
    <property type="match status" value="1"/>
</dbReference>
<keyword evidence="8" id="KW-1185">Reference proteome</keyword>
<dbReference type="EC" id="5.2.1.8" evidence="2 4"/>
<evidence type="ECO:0000256" key="4">
    <source>
        <dbReference type="PROSITE-ProRule" id="PRU00277"/>
    </source>
</evidence>
<comment type="caution">
    <text evidence="7">The sequence shown here is derived from an EMBL/GenBank/DDBJ whole genome shotgun (WGS) entry which is preliminary data.</text>
</comment>
<proteinExistence type="predicted"/>
<reference evidence="7 8" key="1">
    <citation type="journal article" date="2019" name="Nat. Med.">
        <title>A library of human gut bacterial isolates paired with longitudinal multiomics data enables mechanistic microbiome research.</title>
        <authorList>
            <person name="Poyet M."/>
            <person name="Groussin M."/>
            <person name="Gibbons S.M."/>
            <person name="Avila-Pacheco J."/>
            <person name="Jiang X."/>
            <person name="Kearney S.M."/>
            <person name="Perrotta A.R."/>
            <person name="Berdy B."/>
            <person name="Zhao S."/>
            <person name="Lieberman T.D."/>
            <person name="Swanson P.K."/>
            <person name="Smith M."/>
            <person name="Roesemann S."/>
            <person name="Alexander J.E."/>
            <person name="Rich S.A."/>
            <person name="Livny J."/>
            <person name="Vlamakis H."/>
            <person name="Clish C."/>
            <person name="Bullock K."/>
            <person name="Deik A."/>
            <person name="Scott J."/>
            <person name="Pierce K.A."/>
            <person name="Xavier R.J."/>
            <person name="Alm E.J."/>
        </authorList>
    </citation>
    <scope>NUCLEOTIDE SEQUENCE [LARGE SCALE GENOMIC DNA]</scope>
    <source>
        <strain evidence="7 8">BIOML-A1</strain>
    </source>
</reference>
<name>A0ABQ6S2M5_9BACT</name>
<feature type="signal peptide" evidence="5">
    <location>
        <begin position="1"/>
        <end position="22"/>
    </location>
</feature>
<dbReference type="EMBL" id="VVND01000014">
    <property type="protein sequence ID" value="KAA3158936.1"/>
    <property type="molecule type" value="Genomic_DNA"/>
</dbReference>
<dbReference type="PROSITE" id="PS51257">
    <property type="entry name" value="PROKAR_LIPOPROTEIN"/>
    <property type="match status" value="1"/>
</dbReference>
<sequence>MKFITRFLCVPVAGLLALTSCAKDEDESYVQFENQALEAWMTQHRPDLVKNYQPDGGYYIDVLDAGEPDKDPLNKEPIWVSFDFTGRDLAGNIILTRSASDAKLTGAFSKYTHYVPFYRYCGTENTGLMEGTWLAMRNTLKLDQEYFDKYKNDPERRLTSTELQLRIGSKIQLYMPSTVVGNGVEGTGGYEGQGSPSKYTLSANRPFIVTMEIRDTVSNPLEREGKNVDEFSDGNGGRLVYGKEADEKTQTVVRPTDPEDPNHAYVTDKRWVSACDTIPQLYVNVRYDPTQAADRLDYPAPYHSGYEPYVTEESVKTIDEKIAEALKKRFYPDDDDKYEGVVKLDADSVTLEGTAKIWYIGRFLDGFIFDTNIDEVKKIIYGEVKSAGSALSYKPSERKMIEAFYYTIPNLKYGQWAELITTSTNAYGSSGKTGSTSSSTSGTSGYSSSYYDYLNYLNYANSYYGSGGYYGGYYNNYYGGYGGYYGGYYGDMYGSDYNSSSTGTTVTTISTEIPSFTPLIFQLYIEPKE</sequence>
<dbReference type="InterPro" id="IPR001179">
    <property type="entry name" value="PPIase_FKBP_dom"/>
</dbReference>
<feature type="chain" id="PRO_5045474427" description="peptidylprolyl isomerase" evidence="5">
    <location>
        <begin position="23"/>
        <end position="529"/>
    </location>
</feature>
<evidence type="ECO:0000259" key="6">
    <source>
        <dbReference type="PROSITE" id="PS50059"/>
    </source>
</evidence>
<organism evidence="7 8">
    <name type="scientific">Alistipes finegoldii</name>
    <dbReference type="NCBI Taxonomy" id="214856"/>
    <lineage>
        <taxon>Bacteria</taxon>
        <taxon>Pseudomonadati</taxon>
        <taxon>Bacteroidota</taxon>
        <taxon>Bacteroidia</taxon>
        <taxon>Bacteroidales</taxon>
        <taxon>Rikenellaceae</taxon>
        <taxon>Alistipes</taxon>
    </lineage>
</organism>
<keyword evidence="5" id="KW-0732">Signal</keyword>
<dbReference type="Proteomes" id="UP000324870">
    <property type="component" value="Unassembled WGS sequence"/>
</dbReference>
<keyword evidence="3 4" id="KW-0697">Rotamase</keyword>
<gene>
    <name evidence="7" type="ORF">F2A26_09460</name>
</gene>
<dbReference type="InterPro" id="IPR046357">
    <property type="entry name" value="PPIase_dom_sf"/>
</dbReference>
<accession>A0ABQ6S2M5</accession>
<evidence type="ECO:0000256" key="1">
    <source>
        <dbReference type="ARBA" id="ARBA00000971"/>
    </source>
</evidence>
<evidence type="ECO:0000313" key="8">
    <source>
        <dbReference type="Proteomes" id="UP000324870"/>
    </source>
</evidence>
<protein>
    <recommendedName>
        <fullName evidence="2 4">peptidylprolyl isomerase</fullName>
        <ecNumber evidence="2 4">5.2.1.8</ecNumber>
    </recommendedName>
</protein>